<keyword evidence="2" id="KW-1185">Reference proteome</keyword>
<name>A0ABV5P6J7_STRCM</name>
<dbReference type="RefSeq" id="WP_345219438.1">
    <property type="nucleotide sequence ID" value="NZ_BAAAXE010000002.1"/>
</dbReference>
<reference evidence="1 2" key="1">
    <citation type="submission" date="2024-09" db="EMBL/GenBank/DDBJ databases">
        <authorList>
            <person name="Sun Q."/>
            <person name="Mori K."/>
        </authorList>
    </citation>
    <scope>NUCLEOTIDE SEQUENCE [LARGE SCALE GENOMIC DNA]</scope>
    <source>
        <strain evidence="1 2">JCM 4362</strain>
    </source>
</reference>
<gene>
    <name evidence="1" type="ORF">ACFFTU_01940</name>
</gene>
<dbReference type="Proteomes" id="UP001589718">
    <property type="component" value="Unassembled WGS sequence"/>
</dbReference>
<evidence type="ECO:0000313" key="2">
    <source>
        <dbReference type="Proteomes" id="UP001589718"/>
    </source>
</evidence>
<comment type="caution">
    <text evidence="1">The sequence shown here is derived from an EMBL/GenBank/DDBJ whole genome shotgun (WGS) entry which is preliminary data.</text>
</comment>
<accession>A0ABV5P6J7</accession>
<proteinExistence type="predicted"/>
<protein>
    <submittedName>
        <fullName evidence="1">Uncharacterized protein</fullName>
    </submittedName>
</protein>
<evidence type="ECO:0000313" key="1">
    <source>
        <dbReference type="EMBL" id="MFB9518713.1"/>
    </source>
</evidence>
<dbReference type="EMBL" id="JBHMCR010000001">
    <property type="protein sequence ID" value="MFB9518713.1"/>
    <property type="molecule type" value="Genomic_DNA"/>
</dbReference>
<sequence length="50" mass="5373">MTVELTLLPRVACRGEEVTAPRVEAPLRPPAAAAPFRCRRGSRARATISA</sequence>
<organism evidence="1 2">
    <name type="scientific">Streptomyces cremeus</name>
    <dbReference type="NCBI Taxonomy" id="66881"/>
    <lineage>
        <taxon>Bacteria</taxon>
        <taxon>Bacillati</taxon>
        <taxon>Actinomycetota</taxon>
        <taxon>Actinomycetes</taxon>
        <taxon>Kitasatosporales</taxon>
        <taxon>Streptomycetaceae</taxon>
        <taxon>Streptomyces</taxon>
    </lineage>
</organism>